<feature type="non-terminal residue" evidence="1">
    <location>
        <position position="1"/>
    </location>
</feature>
<evidence type="ECO:0000313" key="1">
    <source>
        <dbReference type="EMBL" id="CAG8617226.1"/>
    </source>
</evidence>
<dbReference type="EMBL" id="CAJVPU010011724">
    <property type="protein sequence ID" value="CAG8617226.1"/>
    <property type="molecule type" value="Genomic_DNA"/>
</dbReference>
<keyword evidence="2" id="KW-1185">Reference proteome</keyword>
<comment type="caution">
    <text evidence="1">The sequence shown here is derived from an EMBL/GenBank/DDBJ whole genome shotgun (WGS) entry which is preliminary data.</text>
</comment>
<reference evidence="1" key="1">
    <citation type="submission" date="2021-06" db="EMBL/GenBank/DDBJ databases">
        <authorList>
            <person name="Kallberg Y."/>
            <person name="Tangrot J."/>
            <person name="Rosling A."/>
        </authorList>
    </citation>
    <scope>NUCLEOTIDE SEQUENCE</scope>
    <source>
        <strain evidence="1">IL203A</strain>
    </source>
</reference>
<gene>
    <name evidence="1" type="ORF">DHETER_LOCUS7874</name>
</gene>
<organism evidence="1 2">
    <name type="scientific">Dentiscutata heterogama</name>
    <dbReference type="NCBI Taxonomy" id="1316150"/>
    <lineage>
        <taxon>Eukaryota</taxon>
        <taxon>Fungi</taxon>
        <taxon>Fungi incertae sedis</taxon>
        <taxon>Mucoromycota</taxon>
        <taxon>Glomeromycotina</taxon>
        <taxon>Glomeromycetes</taxon>
        <taxon>Diversisporales</taxon>
        <taxon>Gigasporaceae</taxon>
        <taxon>Dentiscutata</taxon>
    </lineage>
</organism>
<evidence type="ECO:0000313" key="2">
    <source>
        <dbReference type="Proteomes" id="UP000789702"/>
    </source>
</evidence>
<dbReference type="Proteomes" id="UP000789702">
    <property type="component" value="Unassembled WGS sequence"/>
</dbReference>
<protein>
    <submittedName>
        <fullName evidence="1">16154_t:CDS:1</fullName>
    </submittedName>
</protein>
<proteinExistence type="predicted"/>
<sequence>AITAEKVTTTEIENLRIAYPPRVINNQPEEYPTIKNIITSRRNTTIKALKNIRRNIEFLYLFESISLNLRAIQRTSLKTKIQALFQTLDLTIDHILPFELGIDNLLLETEGLNEILEGIVL</sequence>
<name>A0ACA9MYS4_9GLOM</name>
<accession>A0ACA9MYS4</accession>